<dbReference type="EMBL" id="JACIDK010000001">
    <property type="protein sequence ID" value="MBB3889339.1"/>
    <property type="molecule type" value="Genomic_DNA"/>
</dbReference>
<dbReference type="Proteomes" id="UP000530564">
    <property type="component" value="Unassembled WGS sequence"/>
</dbReference>
<name>A0A839ZU77_9CAUL</name>
<evidence type="ECO:0000313" key="3">
    <source>
        <dbReference type="Proteomes" id="UP000530564"/>
    </source>
</evidence>
<gene>
    <name evidence="2" type="ORF">GGQ61_000036</name>
</gene>
<dbReference type="RefSeq" id="WP_183769357.1">
    <property type="nucleotide sequence ID" value="NZ_JACIDK010000001.1"/>
</dbReference>
<evidence type="ECO:0000256" key="1">
    <source>
        <dbReference type="SAM" id="MobiDB-lite"/>
    </source>
</evidence>
<comment type="caution">
    <text evidence="2">The sequence shown here is derived from an EMBL/GenBank/DDBJ whole genome shotgun (WGS) entry which is preliminary data.</text>
</comment>
<feature type="region of interest" description="Disordered" evidence="1">
    <location>
        <begin position="260"/>
        <end position="294"/>
    </location>
</feature>
<reference evidence="2 3" key="1">
    <citation type="submission" date="2020-08" db="EMBL/GenBank/DDBJ databases">
        <title>Genomic Encyclopedia of Type Strains, Phase IV (KMG-IV): sequencing the most valuable type-strain genomes for metagenomic binning, comparative biology and taxonomic classification.</title>
        <authorList>
            <person name="Goeker M."/>
        </authorList>
    </citation>
    <scope>NUCLEOTIDE SEQUENCE [LARGE SCALE GENOMIC DNA]</scope>
    <source>
        <strain evidence="2 3">DSM 21793</strain>
    </source>
</reference>
<feature type="compositionally biased region" description="Basic and acidic residues" evidence="1">
    <location>
        <begin position="260"/>
        <end position="273"/>
    </location>
</feature>
<keyword evidence="3" id="KW-1185">Reference proteome</keyword>
<protein>
    <submittedName>
        <fullName evidence="2">Nucleotide-binding universal stress UspA family protein</fullName>
    </submittedName>
</protein>
<accession>A0A839ZU77</accession>
<sequence length="294" mass="31661">MTFKSLLCHVPPQNDLAEHVRCAANLADEFEATVIGLGSAVAPPFALRSGGAYAAVDSQWLSILREQHDTAMEAARQVFEAATGDRPRVWRTGWAEPNFALTAAARGADLIVVRRPGSSRPDPYTEVDVGPLVIKAGRPVLVCPSSGSHLGNAPVIVAWKDTREARRALADALPLIQRARDVLILECSSETDPGPATARTEDVARALARHNVTARTEVLSPPSGTGEAILTRASQLGAEIIVAGGYGHTRLGEWAFERDAAPGIERDQSERGRRLTQITRRPGRLPHPRGMQSR</sequence>
<proteinExistence type="predicted"/>
<organism evidence="2 3">
    <name type="scientific">Phenylobacterium haematophilum</name>
    <dbReference type="NCBI Taxonomy" id="98513"/>
    <lineage>
        <taxon>Bacteria</taxon>
        <taxon>Pseudomonadati</taxon>
        <taxon>Pseudomonadota</taxon>
        <taxon>Alphaproteobacteria</taxon>
        <taxon>Caulobacterales</taxon>
        <taxon>Caulobacteraceae</taxon>
        <taxon>Phenylobacterium</taxon>
    </lineage>
</organism>
<evidence type="ECO:0000313" key="2">
    <source>
        <dbReference type="EMBL" id="MBB3889339.1"/>
    </source>
</evidence>
<dbReference type="SUPFAM" id="SSF52402">
    <property type="entry name" value="Adenine nucleotide alpha hydrolases-like"/>
    <property type="match status" value="2"/>
</dbReference>
<dbReference type="Gene3D" id="3.40.50.12370">
    <property type="match status" value="1"/>
</dbReference>
<dbReference type="CDD" id="cd00293">
    <property type="entry name" value="USP-like"/>
    <property type="match status" value="1"/>
</dbReference>
<dbReference type="AlphaFoldDB" id="A0A839ZU77"/>